<dbReference type="EMBL" id="PGGW01000049">
    <property type="protein sequence ID" value="PJE97151.1"/>
    <property type="molecule type" value="Genomic_DNA"/>
</dbReference>
<organism evidence="2 3">
    <name type="scientific">Streptomyces carminius</name>
    <dbReference type="NCBI Taxonomy" id="2665496"/>
    <lineage>
        <taxon>Bacteria</taxon>
        <taxon>Bacillati</taxon>
        <taxon>Actinomycetota</taxon>
        <taxon>Actinomycetes</taxon>
        <taxon>Kitasatosporales</taxon>
        <taxon>Streptomycetaceae</taxon>
        <taxon>Streptomyces</taxon>
    </lineage>
</organism>
<name>A0A2M8LYY1_9ACTN</name>
<proteinExistence type="predicted"/>
<evidence type="ECO:0000256" key="1">
    <source>
        <dbReference type="SAM" id="MobiDB-lite"/>
    </source>
</evidence>
<feature type="region of interest" description="Disordered" evidence="1">
    <location>
        <begin position="1"/>
        <end position="31"/>
    </location>
</feature>
<evidence type="ECO:0000313" key="2">
    <source>
        <dbReference type="EMBL" id="PJE97151.1"/>
    </source>
</evidence>
<accession>A0A2M8LYY1</accession>
<reference evidence="2 3" key="1">
    <citation type="submission" date="2017-11" db="EMBL/GenBank/DDBJ databases">
        <title>Streptomyces carmine sp. nov., a novel actinomycete isolated from Sophora alopecuroides in Xinjiang, China.</title>
        <authorList>
            <person name="Wang Y."/>
            <person name="Luo X."/>
            <person name="Wan C."/>
            <person name="Zhang L."/>
        </authorList>
    </citation>
    <scope>NUCLEOTIDE SEQUENCE [LARGE SCALE GENOMIC DNA]</scope>
    <source>
        <strain evidence="2 3">TRM SA0054</strain>
    </source>
</reference>
<feature type="compositionally biased region" description="Basic and acidic residues" evidence="1">
    <location>
        <begin position="1"/>
        <end position="23"/>
    </location>
</feature>
<dbReference type="AlphaFoldDB" id="A0A2M8LYY1"/>
<dbReference type="Proteomes" id="UP000230407">
    <property type="component" value="Unassembled WGS sequence"/>
</dbReference>
<dbReference type="RefSeq" id="WP_100202353.1">
    <property type="nucleotide sequence ID" value="NZ_PGGW01000049.1"/>
</dbReference>
<evidence type="ECO:0000313" key="3">
    <source>
        <dbReference type="Proteomes" id="UP000230407"/>
    </source>
</evidence>
<gene>
    <name evidence="2" type="ORF">CUT44_14320</name>
</gene>
<comment type="caution">
    <text evidence="2">The sequence shown here is derived from an EMBL/GenBank/DDBJ whole genome shotgun (WGS) entry which is preliminary data.</text>
</comment>
<protein>
    <submittedName>
        <fullName evidence="2">Uncharacterized protein</fullName>
    </submittedName>
</protein>
<keyword evidence="3" id="KW-1185">Reference proteome</keyword>
<sequence>MAAQTKAERRAANRLAHFEERQKERAKRGPRGLAESWIERARAVAADRERNGDLEAWNDLSRAVAAWVGRYEA</sequence>